<dbReference type="PANTHER" id="PTHR14522:SF2">
    <property type="entry name" value="PROLINE-RICH PROTEIN 14"/>
    <property type="match status" value="1"/>
</dbReference>
<evidence type="ECO:0000313" key="5">
    <source>
        <dbReference type="Proteomes" id="UP000677803"/>
    </source>
</evidence>
<feature type="compositionally biased region" description="Basic and acidic residues" evidence="2">
    <location>
        <begin position="524"/>
        <end position="536"/>
    </location>
</feature>
<feature type="compositionally biased region" description="Basic and acidic residues" evidence="2">
    <location>
        <begin position="365"/>
        <end position="374"/>
    </location>
</feature>
<sequence>MLTYPSDLLPQIYFPMDEDAIPSIPVCSAPVCTEPPPPLLPLSSITPSFASDGLSGHRRSGRNQGTRTQTPKKQDNADSQAVQRPSRQNPSLTKRQRENALMVQESKQPRVEIVHEETNKEGFGAGFTAEQQNLFSCRQLDSKGLQKENNVSSEETVVDPFEEKTQENRDAAEVEMDLCGELVSEGVGGHAAAPTGWVIGPLFQSLKSKMASFTDIVMTPVKLFRANSPPLPTDHLEALDDCELQADETPQPHRQNENENQSVPTNQESLSSHEAEKRAARKYSKRLDFREPSTQRPEQALECAVNQMEQVLPDLVPSPLNPSPPLVSEQVSESFAPNVSSSRALGPSATVSASRESKVKKKFKNGSESKKFDSKPPASEDQISDQRPSQKNSVRSNNLLTDSNQTLSLSSAACDGQPDAVGLRPLATNAEGFPVVEQSLGTNGPNPPQLKWHQSSDACPASGLVRAKRGLKLNSDLQDSAKRTRTAAFSQLNETQSLVSLSAASEGEAPRAARRTAGPLNAGSDRKEKCKKDVLRKVSRKGKGTEETPGRGNEAVTITPNDSCPDPDLASSLPEDASKGGRAKPSGSFKALSSLHANTDNCMDLETTVAIRSAKQAEEKPFSEVLIRPEIKQLQSTSKVRNTSKKPLKRKSPNHTSPVTEWDSSVESTSSVRASEATPAGLTSSEHAHKGKTLTRGPGQSTKRPKNGLVRAVGSTETQGTKQGLNNCHFTTKESQLKSVRGKCSVDPVYFEMTPFELNPQPLPPTFPPGSDSPVWLGSQDQRTEEKEEKSASLTGETFLTDSEMSKRTSRSSTRPINARQRRADNPRRRSRVFHLRPQKAPEEMPKSVSLEDADLAASQLSGERCSRRLLRSYSCPEIPTLLPADTPWAPSHPGRTHRHHDHYLHPLHHHLHHHHSAFESHAQRTARRARRHTVCSVEVEREIAPLCLRKEVYPSRRPAPFDPLAQHMAPTHTHSPSTYLSALASCFLSSPLAFLSKKVDGKAAPSGPGAPGNASAPPSCSSPSALSSSNRHPPVSGAGTDPSATMDCSSSADQSQREAESRQQSEEEDDGEDTSSSSPEFEDAGLREEKALSDSEIKVVRKHEERGKVSSIRIRKTLPKRPTNLTPMGLPKPVRLKKKEFSLEEIYTNKNFSKPPESRLETIFEVPLSRKNGSESWFGQRRVKRFLEFLEVGESRKPKKPLVGVGKAGISSSRTRRGGFPKDEAPLAAQDVDSLLCSKLDQLSLWLMHDQRDS</sequence>
<feature type="compositionally biased region" description="Polar residues" evidence="2">
    <location>
        <begin position="654"/>
        <end position="663"/>
    </location>
</feature>
<dbReference type="PANTHER" id="PTHR14522">
    <property type="entry name" value="EMO2-RELATED"/>
    <property type="match status" value="1"/>
</dbReference>
<dbReference type="Proteomes" id="UP000677803">
    <property type="component" value="Unassembled WGS sequence"/>
</dbReference>
<feature type="compositionally biased region" description="Basic residues" evidence="2">
    <location>
        <begin position="829"/>
        <end position="838"/>
    </location>
</feature>
<dbReference type="Pfam" id="PF15386">
    <property type="entry name" value="Tantalus"/>
    <property type="match status" value="1"/>
</dbReference>
<evidence type="ECO:0000259" key="3">
    <source>
        <dbReference type="Pfam" id="PF15386"/>
    </source>
</evidence>
<evidence type="ECO:0000256" key="1">
    <source>
        <dbReference type="ARBA" id="ARBA00022553"/>
    </source>
</evidence>
<comment type="caution">
    <text evidence="4">The sequence shown here is derived from an EMBL/GenBank/DDBJ whole genome shotgun (WGS) entry which is preliminary data.</text>
</comment>
<reference evidence="4" key="1">
    <citation type="submission" date="2021-05" db="EMBL/GenBank/DDBJ databases">
        <authorList>
            <person name="Tigano A."/>
        </authorList>
    </citation>
    <scope>NUCLEOTIDE SEQUENCE</scope>
</reference>
<feature type="compositionally biased region" description="Low complexity" evidence="2">
    <location>
        <begin position="665"/>
        <end position="678"/>
    </location>
</feature>
<feature type="compositionally biased region" description="Polar residues" evidence="2">
    <location>
        <begin position="1043"/>
        <end position="1053"/>
    </location>
</feature>
<dbReference type="AlphaFoldDB" id="A0A8S4AT27"/>
<feature type="region of interest" description="Disordered" evidence="2">
    <location>
        <begin position="1200"/>
        <end position="1225"/>
    </location>
</feature>
<proteinExistence type="predicted"/>
<feature type="domain" description="Tantalus-like" evidence="3">
    <location>
        <begin position="1126"/>
        <end position="1183"/>
    </location>
</feature>
<keyword evidence="1" id="KW-0597">Phosphoprotein</keyword>
<feature type="compositionally biased region" description="Basic residues" evidence="2">
    <location>
        <begin position="642"/>
        <end position="653"/>
    </location>
</feature>
<dbReference type="InterPro" id="IPR028149">
    <property type="entry name" value="Tantalus-like"/>
</dbReference>
<feature type="compositionally biased region" description="Basic and acidic residues" evidence="2">
    <location>
        <begin position="1085"/>
        <end position="1094"/>
    </location>
</feature>
<feature type="region of interest" description="Disordered" evidence="2">
    <location>
        <begin position="760"/>
        <end position="852"/>
    </location>
</feature>
<dbReference type="InterPro" id="IPR026320">
    <property type="entry name" value="PRR14"/>
</dbReference>
<organism evidence="4 5">
    <name type="scientific">Menidia menidia</name>
    <name type="common">Atlantic silverside</name>
    <dbReference type="NCBI Taxonomy" id="238744"/>
    <lineage>
        <taxon>Eukaryota</taxon>
        <taxon>Metazoa</taxon>
        <taxon>Chordata</taxon>
        <taxon>Craniata</taxon>
        <taxon>Vertebrata</taxon>
        <taxon>Euteleostomi</taxon>
        <taxon>Actinopterygii</taxon>
        <taxon>Neopterygii</taxon>
        <taxon>Teleostei</taxon>
        <taxon>Neoteleostei</taxon>
        <taxon>Acanthomorphata</taxon>
        <taxon>Ovalentaria</taxon>
        <taxon>Atherinomorphae</taxon>
        <taxon>Atheriniformes</taxon>
        <taxon>Atherinopsidae</taxon>
        <taxon>Menidiinae</taxon>
        <taxon>Menidia</taxon>
    </lineage>
</organism>
<evidence type="ECO:0000313" key="4">
    <source>
        <dbReference type="EMBL" id="CAG5897303.1"/>
    </source>
</evidence>
<dbReference type="EMBL" id="CAJRST010008890">
    <property type="protein sequence ID" value="CAG5897303.1"/>
    <property type="molecule type" value="Genomic_DNA"/>
</dbReference>
<gene>
    <name evidence="4" type="ORF">MMEN_LOCUS8362</name>
</gene>
<feature type="compositionally biased region" description="Polar residues" evidence="2">
    <location>
        <begin position="385"/>
        <end position="398"/>
    </location>
</feature>
<feature type="region of interest" description="Disordered" evidence="2">
    <location>
        <begin position="37"/>
        <end position="111"/>
    </location>
</feature>
<feature type="region of interest" description="Disordered" evidence="2">
    <location>
        <begin position="636"/>
        <end position="707"/>
    </location>
</feature>
<feature type="compositionally biased region" description="Polar residues" evidence="2">
    <location>
        <begin position="62"/>
        <end position="93"/>
    </location>
</feature>
<accession>A0A8S4AT27</accession>
<feature type="compositionally biased region" description="Polar residues" evidence="2">
    <location>
        <begin position="792"/>
        <end position="803"/>
    </location>
</feature>
<keyword evidence="5" id="KW-1185">Reference proteome</keyword>
<feature type="compositionally biased region" description="Basic and acidic residues" evidence="2">
    <location>
        <begin position="782"/>
        <end position="791"/>
    </location>
</feature>
<name>A0A8S4AT27_9TELE</name>
<feature type="compositionally biased region" description="Polar residues" evidence="2">
    <location>
        <begin position="329"/>
        <end position="354"/>
    </location>
</feature>
<feature type="region of interest" description="Disordered" evidence="2">
    <location>
        <begin position="501"/>
        <end position="587"/>
    </location>
</feature>
<feature type="region of interest" description="Disordered" evidence="2">
    <location>
        <begin position="314"/>
        <end position="398"/>
    </location>
</feature>
<evidence type="ECO:0000256" key="2">
    <source>
        <dbReference type="SAM" id="MobiDB-lite"/>
    </source>
</evidence>
<protein>
    <submittedName>
        <fullName evidence="4">(Atlantic silverside) hypothetical protein</fullName>
    </submittedName>
</protein>
<dbReference type="OrthoDB" id="6163216at2759"/>
<feature type="compositionally biased region" description="Low complexity" evidence="2">
    <location>
        <begin position="1004"/>
        <end position="1030"/>
    </location>
</feature>
<feature type="region of interest" description="Disordered" evidence="2">
    <location>
        <begin position="248"/>
        <end position="298"/>
    </location>
</feature>
<feature type="compositionally biased region" description="Polar residues" evidence="2">
    <location>
        <begin position="258"/>
        <end position="270"/>
    </location>
</feature>
<feature type="region of interest" description="Disordered" evidence="2">
    <location>
        <begin position="1001"/>
        <end position="1094"/>
    </location>
</feature>
<feature type="compositionally biased region" description="Basic and acidic residues" evidence="2">
    <location>
        <begin position="1056"/>
        <end position="1066"/>
    </location>
</feature>